<feature type="region of interest" description="Disordered" evidence="1">
    <location>
        <begin position="75"/>
        <end position="97"/>
    </location>
</feature>
<evidence type="ECO:0008006" key="4">
    <source>
        <dbReference type="Google" id="ProtNLM"/>
    </source>
</evidence>
<dbReference type="EMBL" id="PCVL01000041">
    <property type="protein sequence ID" value="PIQ72440.1"/>
    <property type="molecule type" value="Genomic_DNA"/>
</dbReference>
<dbReference type="AlphaFoldDB" id="A0A2H0KME0"/>
<feature type="non-terminal residue" evidence="2">
    <location>
        <position position="1"/>
    </location>
</feature>
<feature type="compositionally biased region" description="Pro residues" evidence="1">
    <location>
        <begin position="86"/>
        <end position="97"/>
    </location>
</feature>
<protein>
    <recommendedName>
        <fullName evidence="4">Bacterial Ig-like domain-containing protein</fullName>
    </recommendedName>
</protein>
<accession>A0A2H0KME0</accession>
<gene>
    <name evidence="2" type="ORF">COV86_03075</name>
</gene>
<comment type="caution">
    <text evidence="2">The sequence shown here is derived from an EMBL/GenBank/DDBJ whole genome shotgun (WGS) entry which is preliminary data.</text>
</comment>
<name>A0A2H0KME0_9BACT</name>
<evidence type="ECO:0000313" key="3">
    <source>
        <dbReference type="Proteomes" id="UP000229570"/>
    </source>
</evidence>
<sequence>QTTVSSGNLNIKAKIISLDKLKNVKIKLNGDEIRNWNEDKKEVDETISVTDGVYELQVIGTNEKDKQGESTIKFGVNKPWDYTTPTPTPTLFPTPTL</sequence>
<organism evidence="2 3">
    <name type="scientific">Candidatus Roizmanbacteria bacterium CG11_big_fil_rev_8_21_14_0_20_35_14</name>
    <dbReference type="NCBI Taxonomy" id="1974855"/>
    <lineage>
        <taxon>Bacteria</taxon>
        <taxon>Candidatus Roizmaniibacteriota</taxon>
    </lineage>
</organism>
<evidence type="ECO:0000313" key="2">
    <source>
        <dbReference type="EMBL" id="PIQ72440.1"/>
    </source>
</evidence>
<reference evidence="2 3" key="1">
    <citation type="submission" date="2017-09" db="EMBL/GenBank/DDBJ databases">
        <title>Depth-based differentiation of microbial function through sediment-hosted aquifers and enrichment of novel symbionts in the deep terrestrial subsurface.</title>
        <authorList>
            <person name="Probst A.J."/>
            <person name="Ladd B."/>
            <person name="Jarett J.K."/>
            <person name="Geller-Mcgrath D.E."/>
            <person name="Sieber C.M."/>
            <person name="Emerson J.B."/>
            <person name="Anantharaman K."/>
            <person name="Thomas B.C."/>
            <person name="Malmstrom R."/>
            <person name="Stieglmeier M."/>
            <person name="Klingl A."/>
            <person name="Woyke T."/>
            <person name="Ryan C.M."/>
            <person name="Banfield J.F."/>
        </authorList>
    </citation>
    <scope>NUCLEOTIDE SEQUENCE [LARGE SCALE GENOMIC DNA]</scope>
    <source>
        <strain evidence="2">CG11_big_fil_rev_8_21_14_0_20_35_14</strain>
    </source>
</reference>
<evidence type="ECO:0000256" key="1">
    <source>
        <dbReference type="SAM" id="MobiDB-lite"/>
    </source>
</evidence>
<dbReference type="Proteomes" id="UP000229570">
    <property type="component" value="Unassembled WGS sequence"/>
</dbReference>
<proteinExistence type="predicted"/>